<protein>
    <recommendedName>
        <fullName evidence="5">Outer membrane beta-barrel protein</fullName>
    </recommendedName>
</protein>
<evidence type="ECO:0000313" key="4">
    <source>
        <dbReference type="Proteomes" id="UP000053235"/>
    </source>
</evidence>
<organism evidence="3 4">
    <name type="scientific">Roseibium alexandrii</name>
    <dbReference type="NCBI Taxonomy" id="388408"/>
    <lineage>
        <taxon>Bacteria</taxon>
        <taxon>Pseudomonadati</taxon>
        <taxon>Pseudomonadota</taxon>
        <taxon>Alphaproteobacteria</taxon>
        <taxon>Hyphomicrobiales</taxon>
        <taxon>Stappiaceae</taxon>
        <taxon>Roseibium</taxon>
    </lineage>
</organism>
<reference evidence="4" key="1">
    <citation type="submission" date="2015-07" db="EMBL/GenBank/DDBJ databases">
        <authorList>
            <person name="Rodrigo-Torres Lidia"/>
            <person name="Arahal R.David."/>
        </authorList>
    </citation>
    <scope>NUCLEOTIDE SEQUENCE [LARGE SCALE GENOMIC DNA]</scope>
    <source>
        <strain evidence="4">CECT 5112</strain>
    </source>
</reference>
<dbReference type="RefSeq" id="WP_055672591.1">
    <property type="nucleotide sequence ID" value="NZ_CXWD01000012.1"/>
</dbReference>
<keyword evidence="4" id="KW-1185">Reference proteome</keyword>
<gene>
    <name evidence="3" type="ORF">LAX5112_03114</name>
</gene>
<dbReference type="STRING" id="388408.LAX5112_03114"/>
<dbReference type="EMBL" id="CXWD01000012">
    <property type="protein sequence ID" value="CTQ72254.1"/>
    <property type="molecule type" value="Genomic_DNA"/>
</dbReference>
<evidence type="ECO:0008006" key="5">
    <source>
        <dbReference type="Google" id="ProtNLM"/>
    </source>
</evidence>
<accession>A0A0M7AF32</accession>
<dbReference type="Pfam" id="PF10082">
    <property type="entry name" value="BBP2_2"/>
    <property type="match status" value="1"/>
</dbReference>
<dbReference type="AlphaFoldDB" id="A0A0M7AF32"/>
<dbReference type="Proteomes" id="UP000053235">
    <property type="component" value="Unassembled WGS sequence"/>
</dbReference>
<dbReference type="InterPro" id="IPR018759">
    <property type="entry name" value="BBP2_2"/>
</dbReference>
<sequence length="490" mass="51851">MTRFLTCIICLPLAFALAESSFAQTAVPGLRGSDDPGRANAADEDGREEAETRAGMNPAQSNVFALRPSVNIAEEEDGSTGLGAAGRVQPVRPFSDRITAVTRAVPLAQGGIDDTVFGGDTTFDAPDGIRLGSFILTPQLTVTTGYTDNTSRSATGGAGSLYRIAPDISLTSDWVRHQFDASLRGSYIGYPGNPDDDDIFGSAAAGLRLDITEATRVDADISYGISREEDGSAESLGNDTFIHEGNIDLGVTRNVGLLAATAAVGADRRVYDSDSTIESGRDNTVYSASLRLGSNAGGLLSPFAQGSLLFRRFDQTCSDSICEIRDADGYELRGGLAIAAGPKLVGEVSAGWRLEDIEDSRLKNLSGLVIDGSLVWSPSRLTTVTAGVGTSFDATDIDNASGSIIYSGDLRLAHAFSDRWVGEAGLGYSYRTYEGVSIEENTLTGFGGMTYALTQNVALTANYIHRRFESSQDGGDYTENAIEAGLRFRH</sequence>
<feature type="region of interest" description="Disordered" evidence="1">
    <location>
        <begin position="28"/>
        <end position="60"/>
    </location>
</feature>
<evidence type="ECO:0000313" key="3">
    <source>
        <dbReference type="EMBL" id="CTQ72254.1"/>
    </source>
</evidence>
<dbReference type="InterPro" id="IPR011250">
    <property type="entry name" value="OMP/PagP_B-barrel"/>
</dbReference>
<dbReference type="SUPFAM" id="SSF56925">
    <property type="entry name" value="OMPA-like"/>
    <property type="match status" value="1"/>
</dbReference>
<feature type="chain" id="PRO_5005809447" description="Outer membrane beta-barrel protein" evidence="2">
    <location>
        <begin position="26"/>
        <end position="490"/>
    </location>
</feature>
<name>A0A0M7AF32_9HYPH</name>
<evidence type="ECO:0000256" key="1">
    <source>
        <dbReference type="SAM" id="MobiDB-lite"/>
    </source>
</evidence>
<dbReference type="OrthoDB" id="7398962at2"/>
<keyword evidence="2" id="KW-0732">Signal</keyword>
<proteinExistence type="predicted"/>
<evidence type="ECO:0000256" key="2">
    <source>
        <dbReference type="SAM" id="SignalP"/>
    </source>
</evidence>
<dbReference type="SUPFAM" id="SSF56935">
    <property type="entry name" value="Porins"/>
    <property type="match status" value="1"/>
</dbReference>
<feature type="signal peptide" evidence="2">
    <location>
        <begin position="1"/>
        <end position="25"/>
    </location>
</feature>